<sequence>MSPLPASRRRRRLAAVPASPPLVLIADGHADCGETLALALELSGWQVCAARRGEEALVWLRQATPRAVLVDARLPEAGGLHIARVLRANPRFDATQVLLTGTWFTPHEKTQAQACGVDGIWMKPFDISALLRRLEQPRVLRTLRQQGN</sequence>
<reference evidence="4 5" key="1">
    <citation type="submission" date="2019-03" db="EMBL/GenBank/DDBJ databases">
        <title>Ramlibacter sp. 18x22-1, whole genome shotgun sequence.</title>
        <authorList>
            <person name="Zhang X."/>
            <person name="Feng G."/>
            <person name="Zhu H."/>
        </authorList>
    </citation>
    <scope>NUCLEOTIDE SEQUENCE [LARGE SCALE GENOMIC DNA]</scope>
    <source>
        <strain evidence="4 5">18x22-1</strain>
    </source>
</reference>
<dbReference type="PANTHER" id="PTHR44591">
    <property type="entry name" value="STRESS RESPONSE REGULATOR PROTEIN 1"/>
    <property type="match status" value="1"/>
</dbReference>
<dbReference type="SMART" id="SM00448">
    <property type="entry name" value="REC"/>
    <property type="match status" value="1"/>
</dbReference>
<dbReference type="InterPro" id="IPR011006">
    <property type="entry name" value="CheY-like_superfamily"/>
</dbReference>
<dbReference type="EMBL" id="SMLK01000001">
    <property type="protein sequence ID" value="TFZ08912.1"/>
    <property type="molecule type" value="Genomic_DNA"/>
</dbReference>
<organism evidence="4 5">
    <name type="scientific">Ramlibacter humi</name>
    <dbReference type="NCBI Taxonomy" id="2530451"/>
    <lineage>
        <taxon>Bacteria</taxon>
        <taxon>Pseudomonadati</taxon>
        <taxon>Pseudomonadota</taxon>
        <taxon>Betaproteobacteria</taxon>
        <taxon>Burkholderiales</taxon>
        <taxon>Comamonadaceae</taxon>
        <taxon>Ramlibacter</taxon>
    </lineage>
</organism>
<dbReference type="Proteomes" id="UP000297839">
    <property type="component" value="Unassembled WGS sequence"/>
</dbReference>
<dbReference type="PROSITE" id="PS50110">
    <property type="entry name" value="RESPONSE_REGULATORY"/>
    <property type="match status" value="1"/>
</dbReference>
<gene>
    <name evidence="4" type="ORF">EZ216_07150</name>
</gene>
<keyword evidence="1 2" id="KW-0597">Phosphoprotein</keyword>
<dbReference type="OrthoDB" id="8902463at2"/>
<proteinExistence type="predicted"/>
<evidence type="ECO:0000313" key="5">
    <source>
        <dbReference type="Proteomes" id="UP000297839"/>
    </source>
</evidence>
<evidence type="ECO:0000256" key="2">
    <source>
        <dbReference type="PROSITE-ProRule" id="PRU00169"/>
    </source>
</evidence>
<dbReference type="Pfam" id="PF00072">
    <property type="entry name" value="Response_reg"/>
    <property type="match status" value="1"/>
</dbReference>
<dbReference type="SUPFAM" id="SSF52172">
    <property type="entry name" value="CheY-like"/>
    <property type="match status" value="1"/>
</dbReference>
<protein>
    <submittedName>
        <fullName evidence="4">Response regulator</fullName>
    </submittedName>
</protein>
<dbReference type="InterPro" id="IPR001789">
    <property type="entry name" value="Sig_transdc_resp-reg_receiver"/>
</dbReference>
<dbReference type="InterPro" id="IPR050595">
    <property type="entry name" value="Bact_response_regulator"/>
</dbReference>
<feature type="domain" description="Response regulatory" evidence="3">
    <location>
        <begin position="22"/>
        <end position="138"/>
    </location>
</feature>
<dbReference type="PANTHER" id="PTHR44591:SF22">
    <property type="entry name" value="CHEY SUBFAMILY"/>
    <property type="match status" value="1"/>
</dbReference>
<feature type="modified residue" description="4-aspartylphosphate" evidence="2">
    <location>
        <position position="71"/>
    </location>
</feature>
<accession>A0A4Z0CD67</accession>
<name>A0A4Z0CD67_9BURK</name>
<dbReference type="GO" id="GO:0000160">
    <property type="term" value="P:phosphorelay signal transduction system"/>
    <property type="evidence" value="ECO:0007669"/>
    <property type="project" value="InterPro"/>
</dbReference>
<evidence type="ECO:0000256" key="1">
    <source>
        <dbReference type="ARBA" id="ARBA00022553"/>
    </source>
</evidence>
<dbReference type="Gene3D" id="3.40.50.2300">
    <property type="match status" value="1"/>
</dbReference>
<comment type="caution">
    <text evidence="4">The sequence shown here is derived from an EMBL/GenBank/DDBJ whole genome shotgun (WGS) entry which is preliminary data.</text>
</comment>
<evidence type="ECO:0000313" key="4">
    <source>
        <dbReference type="EMBL" id="TFZ08912.1"/>
    </source>
</evidence>
<evidence type="ECO:0000259" key="3">
    <source>
        <dbReference type="PROSITE" id="PS50110"/>
    </source>
</evidence>
<keyword evidence="5" id="KW-1185">Reference proteome</keyword>
<dbReference type="AlphaFoldDB" id="A0A4Z0CD67"/>